<dbReference type="EC" id="2.7.11.1" evidence="3"/>
<keyword evidence="9" id="KW-0418">Kinase</keyword>
<dbReference type="AlphaFoldDB" id="A0A7I8WMD2"/>
<dbReference type="PROSITE" id="PS50011">
    <property type="entry name" value="PROTEIN_KINASE_DOM"/>
    <property type="match status" value="1"/>
</dbReference>
<dbReference type="PROSITE" id="PS00108">
    <property type="entry name" value="PROTEIN_KINASE_ST"/>
    <property type="match status" value="1"/>
</dbReference>
<dbReference type="FunFam" id="1.10.510.10:FF:000156">
    <property type="entry name" value="Serine/threonine-protein kinase SIK3 homolog"/>
    <property type="match status" value="1"/>
</dbReference>
<dbReference type="InterPro" id="IPR017441">
    <property type="entry name" value="Protein_kinase_ATP_BS"/>
</dbReference>
<feature type="compositionally biased region" description="Polar residues" evidence="15">
    <location>
        <begin position="545"/>
        <end position="559"/>
    </location>
</feature>
<proteinExistence type="inferred from homology"/>
<evidence type="ECO:0000259" key="16">
    <source>
        <dbReference type="PROSITE" id="PS50011"/>
    </source>
</evidence>
<dbReference type="SMR" id="A0A7I8WMD2"/>
<dbReference type="InterPro" id="IPR000719">
    <property type="entry name" value="Prot_kinase_dom"/>
</dbReference>
<feature type="region of interest" description="Disordered" evidence="15">
    <location>
        <begin position="505"/>
        <end position="578"/>
    </location>
</feature>
<evidence type="ECO:0000256" key="8">
    <source>
        <dbReference type="ARBA" id="ARBA00022741"/>
    </source>
</evidence>
<dbReference type="PANTHER" id="PTHR24346:SF74">
    <property type="entry name" value="PROTEIN KINASE DOMAIN-CONTAINING PROTEIN"/>
    <property type="match status" value="1"/>
</dbReference>
<dbReference type="GO" id="GO:0046872">
    <property type="term" value="F:metal ion binding"/>
    <property type="evidence" value="ECO:0007669"/>
    <property type="project" value="UniProtKB-KW"/>
</dbReference>
<evidence type="ECO:0000256" key="11">
    <source>
        <dbReference type="ARBA" id="ARBA00022842"/>
    </source>
</evidence>
<dbReference type="Gene3D" id="1.10.510.10">
    <property type="entry name" value="Transferase(Phosphotransferase) domain 1"/>
    <property type="match status" value="1"/>
</dbReference>
<dbReference type="Proteomes" id="UP000582659">
    <property type="component" value="Unassembled WGS sequence"/>
</dbReference>
<comment type="catalytic activity">
    <reaction evidence="13">
        <text>L-seryl-[protein] + ATP = O-phospho-L-seryl-[protein] + ADP + H(+)</text>
        <dbReference type="Rhea" id="RHEA:17989"/>
        <dbReference type="Rhea" id="RHEA-COMP:9863"/>
        <dbReference type="Rhea" id="RHEA-COMP:11604"/>
        <dbReference type="ChEBI" id="CHEBI:15378"/>
        <dbReference type="ChEBI" id="CHEBI:29999"/>
        <dbReference type="ChEBI" id="CHEBI:30616"/>
        <dbReference type="ChEBI" id="CHEBI:83421"/>
        <dbReference type="ChEBI" id="CHEBI:456216"/>
        <dbReference type="EC" id="2.7.11.1"/>
    </reaction>
</comment>
<dbReference type="EMBL" id="CAJFDI010000003">
    <property type="protein sequence ID" value="CAD5219169.1"/>
    <property type="molecule type" value="Genomic_DNA"/>
</dbReference>
<feature type="compositionally biased region" description="Polar residues" evidence="15">
    <location>
        <begin position="23"/>
        <end position="35"/>
    </location>
</feature>
<evidence type="ECO:0000256" key="4">
    <source>
        <dbReference type="ARBA" id="ARBA00022527"/>
    </source>
</evidence>
<dbReference type="GO" id="GO:0005737">
    <property type="term" value="C:cytoplasm"/>
    <property type="evidence" value="ECO:0007669"/>
    <property type="project" value="TreeGrafter"/>
</dbReference>
<feature type="binding site" evidence="14">
    <location>
        <position position="115"/>
    </location>
    <ligand>
        <name>ATP</name>
        <dbReference type="ChEBI" id="CHEBI:30616"/>
    </ligand>
</feature>
<comment type="cofactor">
    <cofactor evidence="1">
        <name>Mg(2+)</name>
        <dbReference type="ChEBI" id="CHEBI:18420"/>
    </cofactor>
</comment>
<feature type="compositionally biased region" description="Basic and acidic residues" evidence="15">
    <location>
        <begin position="832"/>
        <end position="843"/>
    </location>
</feature>
<sequence length="843" mass="94325">MNGVASTSAALQPPMEHPENDESSPTPTRSSQTITGFPPIRPTHFQRPNQLVDSTRPFQNSNLPPLPQTKPAESSPKPATPKIGPYDVEKTIGKGNHAVVKKARHKVTKTEVAIKIIDKRRLDPENVKKIEREVKVLQRIRHPHIIKLYQVIDTPSILYLITEYAPNGEIYDMVHNNKRLTEDEARHKFWQIISAVEYLHKNGIVHRDLKAENLLLDSNHDIKLADFGFSNFYEKENTLDTFCGSPPYAAPEIFEGKLYTGPEIDVWSLGVVLYVLVSGVLPFEGINLQALRDRVLSGRIRIPFFMSTECEQLIRRMLTINPTKRPTIDQIKRHKWMKFEEFEPRYNVAKYLTIDSKEPHPQVMKIIQNMGLNMETVENSLRTEAYDNYHGVYLLLLERLRESSLKLHQLQMYEQQKQSQKRIQEVQNRRRQSDAPPQPRPLLKGLREHSTFQTTDCSDVAPEAVESAEEAKQTKVVEKPLAATTQATVKPINVSTTTITTTLTTVQPSTTSSGHGTSDENDRCSTLSRQSTIGTIGSIDEGVESDTNGSSQSRATFSSRELDNEGSGNSLLTFDPNSVENPDLMSSLSLNSCPSNAEASQNLRPANLPPCCVKALAEERQLQQNPATATNSTETSPCASPQRRCFGEGWRASDNAMFDSLTQPFPTGELGQKSKGVQDVSRPTASHLADKMRKMRLTGPANVAGIAVGGGAKMAAAVHHHHVHPHRHVMLGGVPKRISLPENLEFQPQMLLNLKQAIHVEKQLGAEKSDTNKVLKVRMAQQQQKRLTKARMQMFRQQNLQSYQKQVALPGPSLMSRLSEEPPSSAPLSPIEDLKHEDAMDTS</sequence>
<evidence type="ECO:0000256" key="2">
    <source>
        <dbReference type="ARBA" id="ARBA00006234"/>
    </source>
</evidence>
<dbReference type="Pfam" id="PF00069">
    <property type="entry name" value="Pkinase"/>
    <property type="match status" value="1"/>
</dbReference>
<feature type="domain" description="Protein kinase" evidence="16">
    <location>
        <begin position="86"/>
        <end position="337"/>
    </location>
</feature>
<reference evidence="17" key="1">
    <citation type="submission" date="2020-09" db="EMBL/GenBank/DDBJ databases">
        <authorList>
            <person name="Kikuchi T."/>
        </authorList>
    </citation>
    <scope>NUCLEOTIDE SEQUENCE</scope>
    <source>
        <strain evidence="17">Ka4C1</strain>
    </source>
</reference>
<dbReference type="GO" id="GO:0000226">
    <property type="term" value="P:microtubule cytoskeleton organization"/>
    <property type="evidence" value="ECO:0007669"/>
    <property type="project" value="TreeGrafter"/>
</dbReference>
<dbReference type="PANTHER" id="PTHR24346">
    <property type="entry name" value="MAP/MICROTUBULE AFFINITY-REGULATING KINASE"/>
    <property type="match status" value="1"/>
</dbReference>
<feature type="region of interest" description="Disordered" evidence="15">
    <location>
        <begin position="1"/>
        <end position="88"/>
    </location>
</feature>
<feature type="compositionally biased region" description="Basic and acidic residues" evidence="15">
    <location>
        <begin position="422"/>
        <end position="433"/>
    </location>
</feature>
<evidence type="ECO:0000256" key="13">
    <source>
        <dbReference type="ARBA" id="ARBA00048679"/>
    </source>
</evidence>
<evidence type="ECO:0000256" key="6">
    <source>
        <dbReference type="ARBA" id="ARBA00022679"/>
    </source>
</evidence>
<dbReference type="EMBL" id="CAJFCV020000003">
    <property type="protein sequence ID" value="CAG9104185.1"/>
    <property type="molecule type" value="Genomic_DNA"/>
</dbReference>
<dbReference type="GO" id="GO:0005524">
    <property type="term" value="F:ATP binding"/>
    <property type="evidence" value="ECO:0007669"/>
    <property type="project" value="UniProtKB-UniRule"/>
</dbReference>
<name>A0A7I8WMD2_BURXY</name>
<dbReference type="Proteomes" id="UP000659654">
    <property type="component" value="Unassembled WGS sequence"/>
</dbReference>
<keyword evidence="18" id="KW-1185">Reference proteome</keyword>
<protein>
    <recommendedName>
        <fullName evidence="3">non-specific serine/threonine protein kinase</fullName>
        <ecNumber evidence="3">2.7.11.1</ecNumber>
    </recommendedName>
</protein>
<evidence type="ECO:0000256" key="15">
    <source>
        <dbReference type="SAM" id="MobiDB-lite"/>
    </source>
</evidence>
<dbReference type="SMART" id="SM00220">
    <property type="entry name" value="S_TKc"/>
    <property type="match status" value="1"/>
</dbReference>
<evidence type="ECO:0000256" key="12">
    <source>
        <dbReference type="ARBA" id="ARBA00047899"/>
    </source>
</evidence>
<organism evidence="17 18">
    <name type="scientific">Bursaphelenchus xylophilus</name>
    <name type="common">Pinewood nematode worm</name>
    <name type="synonym">Aphelenchoides xylophilus</name>
    <dbReference type="NCBI Taxonomy" id="6326"/>
    <lineage>
        <taxon>Eukaryota</taxon>
        <taxon>Metazoa</taxon>
        <taxon>Ecdysozoa</taxon>
        <taxon>Nematoda</taxon>
        <taxon>Chromadorea</taxon>
        <taxon>Rhabditida</taxon>
        <taxon>Tylenchina</taxon>
        <taxon>Tylenchomorpha</taxon>
        <taxon>Aphelenchoidea</taxon>
        <taxon>Aphelenchoididae</taxon>
        <taxon>Bursaphelenchus</taxon>
    </lineage>
</organism>
<gene>
    <name evidence="17" type="ORF">BXYJ_LOCUS5544</name>
</gene>
<comment type="catalytic activity">
    <reaction evidence="12">
        <text>L-threonyl-[protein] + ATP = O-phospho-L-threonyl-[protein] + ADP + H(+)</text>
        <dbReference type="Rhea" id="RHEA:46608"/>
        <dbReference type="Rhea" id="RHEA-COMP:11060"/>
        <dbReference type="Rhea" id="RHEA-COMP:11605"/>
        <dbReference type="ChEBI" id="CHEBI:15378"/>
        <dbReference type="ChEBI" id="CHEBI:30013"/>
        <dbReference type="ChEBI" id="CHEBI:30616"/>
        <dbReference type="ChEBI" id="CHEBI:61977"/>
        <dbReference type="ChEBI" id="CHEBI:456216"/>
        <dbReference type="EC" id="2.7.11.1"/>
    </reaction>
</comment>
<keyword evidence="8 14" id="KW-0547">Nucleotide-binding</keyword>
<evidence type="ECO:0000313" key="17">
    <source>
        <dbReference type="EMBL" id="CAD5219169.1"/>
    </source>
</evidence>
<keyword evidence="6" id="KW-0808">Transferase</keyword>
<feature type="region of interest" description="Disordered" evidence="15">
    <location>
        <begin position="416"/>
        <end position="452"/>
    </location>
</feature>
<comment type="caution">
    <text evidence="17">The sequence shown here is derived from an EMBL/GenBank/DDBJ whole genome shotgun (WGS) entry which is preliminary data.</text>
</comment>
<feature type="compositionally biased region" description="Low complexity" evidence="15">
    <location>
        <begin position="821"/>
        <end position="830"/>
    </location>
</feature>
<comment type="similarity">
    <text evidence="2">Belongs to the protein kinase superfamily. CAMK Ser/Thr protein kinase family. SNF1 subfamily.</text>
</comment>
<keyword evidence="5" id="KW-0597">Phosphoprotein</keyword>
<keyword evidence="7" id="KW-0479">Metal-binding</keyword>
<feature type="compositionally biased region" description="Polar residues" evidence="15">
    <location>
        <begin position="566"/>
        <end position="578"/>
    </location>
</feature>
<evidence type="ECO:0000256" key="5">
    <source>
        <dbReference type="ARBA" id="ARBA00022553"/>
    </source>
</evidence>
<keyword evidence="4" id="KW-0723">Serine/threonine-protein kinase</keyword>
<feature type="region of interest" description="Disordered" evidence="15">
    <location>
        <begin position="623"/>
        <end position="642"/>
    </location>
</feature>
<evidence type="ECO:0000256" key="3">
    <source>
        <dbReference type="ARBA" id="ARBA00012513"/>
    </source>
</evidence>
<dbReference type="FunFam" id="3.30.200.20:FF:000003">
    <property type="entry name" value="Non-specific serine/threonine protein kinase"/>
    <property type="match status" value="1"/>
</dbReference>
<feature type="compositionally biased region" description="Polar residues" evidence="15">
    <location>
        <begin position="524"/>
        <end position="535"/>
    </location>
</feature>
<evidence type="ECO:0000256" key="9">
    <source>
        <dbReference type="ARBA" id="ARBA00022777"/>
    </source>
</evidence>
<feature type="region of interest" description="Disordered" evidence="15">
    <location>
        <begin position="811"/>
        <end position="843"/>
    </location>
</feature>
<feature type="compositionally biased region" description="Polar residues" evidence="15">
    <location>
        <begin position="623"/>
        <end position="639"/>
    </location>
</feature>
<keyword evidence="10 14" id="KW-0067">ATP-binding</keyword>
<feature type="compositionally biased region" description="Polar residues" evidence="15">
    <location>
        <begin position="46"/>
        <end position="63"/>
    </location>
</feature>
<evidence type="ECO:0000256" key="10">
    <source>
        <dbReference type="ARBA" id="ARBA00022840"/>
    </source>
</evidence>
<accession>A0A7I8WMD2</accession>
<dbReference type="InterPro" id="IPR011009">
    <property type="entry name" value="Kinase-like_dom_sf"/>
</dbReference>
<dbReference type="PROSITE" id="PS00107">
    <property type="entry name" value="PROTEIN_KINASE_ATP"/>
    <property type="match status" value="1"/>
</dbReference>
<evidence type="ECO:0000256" key="14">
    <source>
        <dbReference type="PROSITE-ProRule" id="PRU10141"/>
    </source>
</evidence>
<evidence type="ECO:0000256" key="1">
    <source>
        <dbReference type="ARBA" id="ARBA00001946"/>
    </source>
</evidence>
<keyword evidence="11" id="KW-0460">Magnesium</keyword>
<evidence type="ECO:0000256" key="7">
    <source>
        <dbReference type="ARBA" id="ARBA00022723"/>
    </source>
</evidence>
<dbReference type="GO" id="GO:0050321">
    <property type="term" value="F:tau-protein kinase activity"/>
    <property type="evidence" value="ECO:0007669"/>
    <property type="project" value="TreeGrafter"/>
</dbReference>
<evidence type="ECO:0000313" key="18">
    <source>
        <dbReference type="Proteomes" id="UP000659654"/>
    </source>
</evidence>
<dbReference type="InterPro" id="IPR008271">
    <property type="entry name" value="Ser/Thr_kinase_AS"/>
</dbReference>
<feature type="compositionally biased region" description="Polar residues" evidence="15">
    <location>
        <begin position="1"/>
        <end position="10"/>
    </location>
</feature>
<dbReference type="GO" id="GO:0035556">
    <property type="term" value="P:intracellular signal transduction"/>
    <property type="evidence" value="ECO:0007669"/>
    <property type="project" value="TreeGrafter"/>
</dbReference>
<dbReference type="SUPFAM" id="SSF56112">
    <property type="entry name" value="Protein kinase-like (PK-like)"/>
    <property type="match status" value="1"/>
</dbReference>
<dbReference type="OrthoDB" id="193931at2759"/>